<dbReference type="PANTHER" id="PTHR35174:SF3">
    <property type="entry name" value="BLL7171 PROTEIN"/>
    <property type="match status" value="1"/>
</dbReference>
<sequence length="115" mass="12384">MKYLLMIYTNEAAEATMTEADAQAEMAAYGAYAGAMAEAGVMVGGERLRPTGDATSVRIRGGKTELLNGPYADTREQLGGYFMIDVPDLDAALHWAARCPSAPHGTIEVRPVWEM</sequence>
<dbReference type="PANTHER" id="PTHR35174">
    <property type="entry name" value="BLL7171 PROTEIN-RELATED"/>
    <property type="match status" value="1"/>
</dbReference>
<protein>
    <recommendedName>
        <fullName evidence="2">YCII-related domain-containing protein</fullName>
    </recommendedName>
</protein>
<dbReference type="OrthoDB" id="9807535at2"/>
<feature type="domain" description="YCII-related" evidence="2">
    <location>
        <begin position="1"/>
        <end position="115"/>
    </location>
</feature>
<dbReference type="InterPro" id="IPR011008">
    <property type="entry name" value="Dimeric_a/b-barrel"/>
</dbReference>
<dbReference type="AlphaFoldDB" id="A0A480AV93"/>
<dbReference type="SUPFAM" id="SSF54909">
    <property type="entry name" value="Dimeric alpha+beta barrel"/>
    <property type="match status" value="1"/>
</dbReference>
<accession>A0A480AV93</accession>
<dbReference type="Pfam" id="PF03795">
    <property type="entry name" value="YCII"/>
    <property type="match status" value="1"/>
</dbReference>
<dbReference type="EMBL" id="BJCL01000003">
    <property type="protein sequence ID" value="GCL62698.1"/>
    <property type="molecule type" value="Genomic_DNA"/>
</dbReference>
<dbReference type="InterPro" id="IPR005545">
    <property type="entry name" value="YCII"/>
</dbReference>
<evidence type="ECO:0000313" key="3">
    <source>
        <dbReference type="EMBL" id="GCL62698.1"/>
    </source>
</evidence>
<comment type="caution">
    <text evidence="3">The sequence shown here is derived from an EMBL/GenBank/DDBJ whole genome shotgun (WGS) entry which is preliminary data.</text>
</comment>
<name>A0A480AV93_9BURK</name>
<dbReference type="RefSeq" id="WP_137732435.1">
    <property type="nucleotide sequence ID" value="NZ_BJCL01000003.1"/>
</dbReference>
<dbReference type="Gene3D" id="3.30.70.1060">
    <property type="entry name" value="Dimeric alpha+beta barrel"/>
    <property type="match status" value="1"/>
</dbReference>
<keyword evidence="4" id="KW-1185">Reference proteome</keyword>
<dbReference type="Proteomes" id="UP000301751">
    <property type="component" value="Unassembled WGS sequence"/>
</dbReference>
<reference evidence="4" key="1">
    <citation type="submission" date="2019-03" db="EMBL/GenBank/DDBJ databases">
        <title>Aquabacterium pictum sp.nov., the first bacteriochlorophyll a-containing freshwater bacterium in the genus Aquabacterium of the class Betaproteobacteria.</title>
        <authorList>
            <person name="Hirose S."/>
            <person name="Tank M."/>
            <person name="Hara E."/>
            <person name="Tamaki H."/>
            <person name="Takaichi S."/>
            <person name="Haruta S."/>
            <person name="Hanada S."/>
        </authorList>
    </citation>
    <scope>NUCLEOTIDE SEQUENCE [LARGE SCALE GENOMIC DNA]</scope>
    <source>
        <strain evidence="4">W35</strain>
    </source>
</reference>
<evidence type="ECO:0000259" key="2">
    <source>
        <dbReference type="Pfam" id="PF03795"/>
    </source>
</evidence>
<evidence type="ECO:0000256" key="1">
    <source>
        <dbReference type="ARBA" id="ARBA00007689"/>
    </source>
</evidence>
<comment type="similarity">
    <text evidence="1">Belongs to the YciI family.</text>
</comment>
<gene>
    <name evidence="3" type="ORF">AQPW35_17790</name>
</gene>
<proteinExistence type="inferred from homology"/>
<evidence type="ECO:0000313" key="4">
    <source>
        <dbReference type="Proteomes" id="UP000301751"/>
    </source>
</evidence>
<organism evidence="3 4">
    <name type="scientific">Pseudaquabacterium pictum</name>
    <dbReference type="NCBI Taxonomy" id="2315236"/>
    <lineage>
        <taxon>Bacteria</taxon>
        <taxon>Pseudomonadati</taxon>
        <taxon>Pseudomonadota</taxon>
        <taxon>Betaproteobacteria</taxon>
        <taxon>Burkholderiales</taxon>
        <taxon>Sphaerotilaceae</taxon>
        <taxon>Pseudaquabacterium</taxon>
    </lineage>
</organism>